<dbReference type="Pfam" id="PF13718">
    <property type="entry name" value="GNAT_acetyltr_2"/>
    <property type="match status" value="1"/>
</dbReference>
<evidence type="ECO:0000313" key="3">
    <source>
        <dbReference type="EMBL" id="KAF7683824.1"/>
    </source>
</evidence>
<dbReference type="PANTHER" id="PTHR10925">
    <property type="entry name" value="N-ACETYLTRANSFERASE 10"/>
    <property type="match status" value="1"/>
</dbReference>
<keyword evidence="4" id="KW-1185">Reference proteome</keyword>
<dbReference type="InterPro" id="IPR027992">
    <property type="entry name" value="tRNA_bind_dom"/>
</dbReference>
<evidence type="ECO:0000259" key="1">
    <source>
        <dbReference type="Pfam" id="PF13718"/>
    </source>
</evidence>
<dbReference type="PANTHER" id="PTHR10925:SF5">
    <property type="entry name" value="RNA CYTIDINE ACETYLTRANSFERASE"/>
    <property type="match status" value="1"/>
</dbReference>
<reference evidence="3 4" key="1">
    <citation type="submission" date="2019-01" db="EMBL/GenBank/DDBJ databases">
        <title>Genomes sequencing and comparative genomics of infectious freshwater microsporidia, Cucumispora dikerogammari and Thelohania contejeani.</title>
        <authorList>
            <person name="Cormier A."/>
            <person name="Giraud I."/>
            <person name="Wattier R."/>
            <person name="Teixeira M."/>
            <person name="Grandjean F."/>
            <person name="Rigaud T."/>
            <person name="Cordaux R."/>
        </authorList>
    </citation>
    <scope>NUCLEOTIDE SEQUENCE [LARGE SCALE GENOMIC DNA]</scope>
    <source>
        <strain evidence="3">T1</strain>
        <tissue evidence="3">Spores</tissue>
    </source>
</reference>
<dbReference type="InterPro" id="IPR032672">
    <property type="entry name" value="TmcA/NAT10/Kre33"/>
</dbReference>
<dbReference type="Proteomes" id="UP001516464">
    <property type="component" value="Unassembled WGS sequence"/>
</dbReference>
<dbReference type="Pfam" id="PF13725">
    <property type="entry name" value="tRNA_bind_2"/>
    <property type="match status" value="1"/>
</dbReference>
<proteinExistence type="predicted"/>
<dbReference type="InterPro" id="IPR000182">
    <property type="entry name" value="GNAT_dom"/>
</dbReference>
<comment type="caution">
    <text evidence="3">The sequence shown here is derived from an EMBL/GenBank/DDBJ whole genome shotgun (WGS) entry which is preliminary data.</text>
</comment>
<dbReference type="Gene3D" id="3.40.630.30">
    <property type="match status" value="1"/>
</dbReference>
<feature type="domain" description="N-acetyltransferase" evidence="1">
    <location>
        <begin position="33"/>
        <end position="107"/>
    </location>
</feature>
<feature type="non-terminal residue" evidence="3">
    <location>
        <position position="1"/>
    </location>
</feature>
<protein>
    <submittedName>
        <fullName evidence="3">RNA cytidine acetyltransferase</fullName>
    </submittedName>
</protein>
<gene>
    <name evidence="3" type="primary">nat10_0</name>
    <name evidence="3" type="ORF">TCON_0971</name>
</gene>
<evidence type="ECO:0000259" key="2">
    <source>
        <dbReference type="Pfam" id="PF13725"/>
    </source>
</evidence>
<accession>A0ABQ7I030</accession>
<sequence length="246" mass="28669">RIAVHPDYLSMGYGTKALELLEKLFKNGMSNSDNNNNLSCKKELNSEVLLYSPEEIIINQMEWMGMCISLNISQLKFGLKNKFRPINLEQNINLITGEYEMTMLKPINNDNMSDLYADFKCNLILLLSYNFKYLHHSITLRLLDKQITNDESFKAQISNNKLKRLEFYIQNILDFYSVVDVIFLLAEYYFIGLIDADLSILEKAVLLMVGLQRRLIYDVAEELKISEKDCLKIIHKIVLKLYNSIK</sequence>
<evidence type="ECO:0000313" key="4">
    <source>
        <dbReference type="Proteomes" id="UP001516464"/>
    </source>
</evidence>
<dbReference type="EMBL" id="SBIQ01000049">
    <property type="protein sequence ID" value="KAF7683824.1"/>
    <property type="molecule type" value="Genomic_DNA"/>
</dbReference>
<feature type="domain" description="Possible tRNA binding" evidence="2">
    <location>
        <begin position="114"/>
        <end position="245"/>
    </location>
</feature>
<organism evidence="3 4">
    <name type="scientific">Astathelohania contejeani</name>
    <dbReference type="NCBI Taxonomy" id="164912"/>
    <lineage>
        <taxon>Eukaryota</taxon>
        <taxon>Fungi</taxon>
        <taxon>Fungi incertae sedis</taxon>
        <taxon>Microsporidia</taxon>
        <taxon>Astathelohaniidae</taxon>
        <taxon>Astathelohania</taxon>
    </lineage>
</organism>
<name>A0ABQ7I030_9MICR</name>